<dbReference type="WBParaSite" id="ES5_v2.g28068.t1">
    <property type="protein sequence ID" value="ES5_v2.g28068.t1"/>
    <property type="gene ID" value="ES5_v2.g28068"/>
</dbReference>
<evidence type="ECO:0000313" key="2">
    <source>
        <dbReference type="WBParaSite" id="ES5_v2.g28068.t1"/>
    </source>
</evidence>
<reference evidence="2" key="1">
    <citation type="submission" date="2022-11" db="UniProtKB">
        <authorList>
            <consortium name="WormBaseParasite"/>
        </authorList>
    </citation>
    <scope>IDENTIFICATION</scope>
</reference>
<organism evidence="1 2">
    <name type="scientific">Panagrolaimus sp. ES5</name>
    <dbReference type="NCBI Taxonomy" id="591445"/>
    <lineage>
        <taxon>Eukaryota</taxon>
        <taxon>Metazoa</taxon>
        <taxon>Ecdysozoa</taxon>
        <taxon>Nematoda</taxon>
        <taxon>Chromadorea</taxon>
        <taxon>Rhabditida</taxon>
        <taxon>Tylenchina</taxon>
        <taxon>Panagrolaimomorpha</taxon>
        <taxon>Panagrolaimoidea</taxon>
        <taxon>Panagrolaimidae</taxon>
        <taxon>Panagrolaimus</taxon>
    </lineage>
</organism>
<sequence length="232" mass="25949">MSTNQNQNQLNSMLMMAQMYAAMQMLQAPNQQLSFQQQIPMPLSMSMNPMFINSPISMIPPQLMNNQQIPYSFGFDKKIVPRVNNQTSKVLLDWFNAHFSNPYPEAEERQMLREQTGFNDTQIGDWFRNRRRNIKKANNGNVPWKEPPTGRKRRASSRLSNFGNDSNTSTDSVSSTAAPSPAITPTANPILSALLSSKPCTVAVNVNNENNSKAPLNDQNTSDASTDDSGFI</sequence>
<evidence type="ECO:0000313" key="1">
    <source>
        <dbReference type="Proteomes" id="UP000887579"/>
    </source>
</evidence>
<dbReference type="Proteomes" id="UP000887579">
    <property type="component" value="Unplaced"/>
</dbReference>
<proteinExistence type="predicted"/>
<name>A0AC34GEH1_9BILA</name>
<accession>A0AC34GEH1</accession>
<protein>
    <submittedName>
        <fullName evidence="2">Homeobox domain-containing protein</fullName>
    </submittedName>
</protein>